<name>A0A160KSB1_9MICO</name>
<dbReference type="EMBL" id="CP015515">
    <property type="protein sequence ID" value="AND16028.1"/>
    <property type="molecule type" value="Genomic_DNA"/>
</dbReference>
<protein>
    <submittedName>
        <fullName evidence="1">Acetyltransferase</fullName>
    </submittedName>
</protein>
<evidence type="ECO:0000313" key="1">
    <source>
        <dbReference type="EMBL" id="AND16028.1"/>
    </source>
</evidence>
<dbReference type="GO" id="GO:0016740">
    <property type="term" value="F:transferase activity"/>
    <property type="evidence" value="ECO:0007669"/>
    <property type="project" value="UniProtKB-KW"/>
</dbReference>
<dbReference type="STRING" id="33888.A6122_0875"/>
<dbReference type="InterPro" id="IPR016181">
    <property type="entry name" value="Acyl_CoA_acyltransferase"/>
</dbReference>
<accession>A0A160KSB1</accession>
<organism evidence="1 2">
    <name type="scientific">Rathayibacter tritici</name>
    <dbReference type="NCBI Taxonomy" id="33888"/>
    <lineage>
        <taxon>Bacteria</taxon>
        <taxon>Bacillati</taxon>
        <taxon>Actinomycetota</taxon>
        <taxon>Actinomycetes</taxon>
        <taxon>Micrococcales</taxon>
        <taxon>Microbacteriaceae</taxon>
        <taxon>Rathayibacter</taxon>
    </lineage>
</organism>
<reference evidence="1 2" key="1">
    <citation type="submission" date="2016-05" db="EMBL/GenBank/DDBJ databases">
        <title>Complete genome sequence of Rathayibacter tritici NCPPB 1953.</title>
        <authorList>
            <person name="Park J."/>
            <person name="Lee H.-H."/>
            <person name="Lee S.-W."/>
            <person name="Seo Y.-S."/>
        </authorList>
    </citation>
    <scope>NUCLEOTIDE SEQUENCE [LARGE SCALE GENOMIC DNA]</scope>
    <source>
        <strain evidence="1 2">NCPPB 1953</strain>
    </source>
</reference>
<dbReference type="Gene3D" id="3.40.630.30">
    <property type="match status" value="1"/>
</dbReference>
<keyword evidence="1" id="KW-0808">Transferase</keyword>
<keyword evidence="2" id="KW-1185">Reference proteome</keyword>
<dbReference type="AlphaFoldDB" id="A0A160KSB1"/>
<gene>
    <name evidence="1" type="ORF">A6122_0875</name>
</gene>
<evidence type="ECO:0000313" key="2">
    <source>
        <dbReference type="Proteomes" id="UP000077071"/>
    </source>
</evidence>
<dbReference type="Proteomes" id="UP000077071">
    <property type="component" value="Chromosome"/>
</dbReference>
<sequence>MDALRAGPRPPAGSLLRMLPSATARLRFREMTDADLPLMADLLGDPVVMQYYPAPKSREPSL</sequence>
<dbReference type="PATRIC" id="fig|33888.3.peg.970"/>
<dbReference type="KEGG" id="rtn:A6122_0875"/>
<dbReference type="SUPFAM" id="SSF55729">
    <property type="entry name" value="Acyl-CoA N-acyltransferases (Nat)"/>
    <property type="match status" value="1"/>
</dbReference>
<proteinExistence type="predicted"/>